<dbReference type="Proteomes" id="UP000515847">
    <property type="component" value="Chromosome"/>
</dbReference>
<evidence type="ECO:0000256" key="15">
    <source>
        <dbReference type="ARBA" id="ARBA00023239"/>
    </source>
</evidence>
<comment type="similarity">
    <text evidence="6 19">In the N-terminal section; belongs to the DHBP synthase family.</text>
</comment>
<dbReference type="SUPFAM" id="SSF142695">
    <property type="entry name" value="RibA-like"/>
    <property type="match status" value="1"/>
</dbReference>
<keyword evidence="11 19" id="KW-0862">Zinc</keyword>
<dbReference type="GO" id="GO:0000287">
    <property type="term" value="F:magnesium ion binding"/>
    <property type="evidence" value="ECO:0007669"/>
    <property type="project" value="UniProtKB-UniRule"/>
</dbReference>
<evidence type="ECO:0000256" key="4">
    <source>
        <dbReference type="ARBA" id="ARBA00004853"/>
    </source>
</evidence>
<dbReference type="InterPro" id="IPR036144">
    <property type="entry name" value="RibA-like_sf"/>
</dbReference>
<feature type="binding site" evidence="19">
    <location>
        <position position="31"/>
    </location>
    <ligand>
        <name>D-ribulose 5-phosphate</name>
        <dbReference type="ChEBI" id="CHEBI:58121"/>
    </ligand>
</feature>
<feature type="region of interest" description="GTP cyclohydrolase II" evidence="19">
    <location>
        <begin position="200"/>
        <end position="398"/>
    </location>
</feature>
<organism evidence="21 22">
    <name type="scientific">Thermanaerosceptrum fracticalcis</name>
    <dbReference type="NCBI Taxonomy" id="1712410"/>
    <lineage>
        <taxon>Bacteria</taxon>
        <taxon>Bacillati</taxon>
        <taxon>Bacillota</taxon>
        <taxon>Clostridia</taxon>
        <taxon>Eubacteriales</taxon>
        <taxon>Peptococcaceae</taxon>
        <taxon>Thermanaerosceptrum</taxon>
    </lineage>
</organism>
<dbReference type="Pfam" id="PF00925">
    <property type="entry name" value="GTP_cyclohydro2"/>
    <property type="match status" value="1"/>
</dbReference>
<dbReference type="CDD" id="cd00641">
    <property type="entry name" value="GTP_cyclohydro2"/>
    <property type="match status" value="1"/>
</dbReference>
<dbReference type="GO" id="GO:0003935">
    <property type="term" value="F:GTP cyclohydrolase II activity"/>
    <property type="evidence" value="ECO:0007669"/>
    <property type="project" value="UniProtKB-UniRule"/>
</dbReference>
<dbReference type="Gene3D" id="3.40.50.10990">
    <property type="entry name" value="GTP cyclohydrolase II"/>
    <property type="match status" value="1"/>
</dbReference>
<feature type="site" description="Essential for DHBP synthase activity" evidence="19">
    <location>
        <position position="162"/>
    </location>
</feature>
<dbReference type="PANTHER" id="PTHR21327:SF18">
    <property type="entry name" value="3,4-DIHYDROXY-2-BUTANONE 4-PHOSPHATE SYNTHASE"/>
    <property type="match status" value="1"/>
</dbReference>
<feature type="active site" description="Proton acceptor; for GTP cyclohydrolase activity" evidence="19">
    <location>
        <position position="327"/>
    </location>
</feature>
<evidence type="ECO:0000256" key="7">
    <source>
        <dbReference type="ARBA" id="ARBA00022619"/>
    </source>
</evidence>
<comment type="function">
    <text evidence="17 19">Catalyzes the conversion of GTP to 2,5-diamino-6-ribosylamino-4(3H)-pyrimidinone 5'-phosphate (DARP), formate and pyrophosphate.</text>
</comment>
<comment type="pathway">
    <text evidence="4 19">Cofactor biosynthesis; riboflavin biosynthesis; 5-amino-6-(D-ribitylamino)uracil from GTP: step 1/4.</text>
</comment>
<evidence type="ECO:0000256" key="9">
    <source>
        <dbReference type="ARBA" id="ARBA00022741"/>
    </source>
</evidence>
<feature type="binding site" evidence="19">
    <location>
        <position position="162"/>
    </location>
    <ligand>
        <name>D-ribulose 5-phosphate</name>
        <dbReference type="ChEBI" id="CHEBI:58121"/>
    </ligand>
</feature>
<feature type="active site" description="Nucleophile; for GTP cyclohydrolase activity" evidence="19">
    <location>
        <position position="329"/>
    </location>
</feature>
<comment type="cofactor">
    <cofactor evidence="19">
        <name>Mg(2+)</name>
        <dbReference type="ChEBI" id="CHEBI:18420"/>
    </cofactor>
    <cofactor evidence="19">
        <name>Mn(2+)</name>
        <dbReference type="ChEBI" id="CHEBI:29035"/>
    </cofactor>
    <text evidence="19">Binds 2 divalent metal cations per subunit. Magnesium or manganese.</text>
</comment>
<evidence type="ECO:0000256" key="10">
    <source>
        <dbReference type="ARBA" id="ARBA00022801"/>
    </source>
</evidence>
<dbReference type="GO" id="GO:0009231">
    <property type="term" value="P:riboflavin biosynthetic process"/>
    <property type="evidence" value="ECO:0007669"/>
    <property type="project" value="UniProtKB-UniRule"/>
</dbReference>
<comment type="catalytic activity">
    <reaction evidence="18 19">
        <text>GTP + 4 H2O = 2,5-diamino-6-hydroxy-4-(5-phosphoribosylamino)-pyrimidine + formate + 2 phosphate + 3 H(+)</text>
        <dbReference type="Rhea" id="RHEA:23704"/>
        <dbReference type="ChEBI" id="CHEBI:15377"/>
        <dbReference type="ChEBI" id="CHEBI:15378"/>
        <dbReference type="ChEBI" id="CHEBI:15740"/>
        <dbReference type="ChEBI" id="CHEBI:37565"/>
        <dbReference type="ChEBI" id="CHEBI:43474"/>
        <dbReference type="ChEBI" id="CHEBI:58614"/>
        <dbReference type="EC" id="3.5.4.25"/>
    </reaction>
</comment>
<name>A0A7G6E8P0_THEFR</name>
<feature type="binding site" evidence="19">
    <location>
        <position position="27"/>
    </location>
    <ligand>
        <name>Mg(2+)</name>
        <dbReference type="ChEBI" id="CHEBI:18420"/>
        <label>2</label>
    </ligand>
</feature>
<keyword evidence="10 19" id="KW-0378">Hydrolase</keyword>
<evidence type="ECO:0000256" key="8">
    <source>
        <dbReference type="ARBA" id="ARBA00022723"/>
    </source>
</evidence>
<keyword evidence="15 19" id="KW-0456">Lyase</keyword>
<feature type="binding site" evidence="19">
    <location>
        <position position="315"/>
    </location>
    <ligand>
        <name>GTP</name>
        <dbReference type="ChEBI" id="CHEBI:37565"/>
    </ligand>
</feature>
<feature type="binding site" evidence="19">
    <location>
        <position position="141"/>
    </location>
    <ligand>
        <name>Mg(2+)</name>
        <dbReference type="ChEBI" id="CHEBI:18420"/>
        <label>2</label>
    </ligand>
</feature>
<dbReference type="Gene3D" id="3.90.870.10">
    <property type="entry name" value="DHBP synthase"/>
    <property type="match status" value="1"/>
</dbReference>
<protein>
    <recommendedName>
        <fullName evidence="19">Riboflavin biosynthesis protein RibBA</fullName>
    </recommendedName>
    <domain>
        <recommendedName>
            <fullName evidence="19">3,4-dihydroxy-2-butanone 4-phosphate synthase</fullName>
            <shortName evidence="19">DHBP synthase</shortName>
            <ecNumber evidence="19">4.1.99.12</ecNumber>
        </recommendedName>
    </domain>
    <domain>
        <recommendedName>
            <fullName evidence="19">GTP cyclohydrolase-2</fullName>
            <ecNumber evidence="19">3.5.4.25</ecNumber>
        </recommendedName>
        <alternativeName>
            <fullName evidence="19">GTP cyclohydrolase II</fullName>
        </alternativeName>
    </domain>
</protein>
<dbReference type="NCBIfam" id="NF001591">
    <property type="entry name" value="PRK00393.1"/>
    <property type="match status" value="1"/>
</dbReference>
<keyword evidence="7 19" id="KW-0686">Riboflavin biosynthesis</keyword>
<evidence type="ECO:0000259" key="20">
    <source>
        <dbReference type="Pfam" id="PF00925"/>
    </source>
</evidence>
<dbReference type="InterPro" id="IPR032677">
    <property type="entry name" value="GTP_cyclohydro_II"/>
</dbReference>
<comment type="cofactor">
    <cofactor evidence="2">
        <name>Mn(2+)</name>
        <dbReference type="ChEBI" id="CHEBI:29035"/>
    </cofactor>
</comment>
<dbReference type="GO" id="GO:0005829">
    <property type="term" value="C:cytosol"/>
    <property type="evidence" value="ECO:0007669"/>
    <property type="project" value="TreeGrafter"/>
</dbReference>
<dbReference type="GO" id="GO:0005525">
    <property type="term" value="F:GTP binding"/>
    <property type="evidence" value="ECO:0007669"/>
    <property type="project" value="UniProtKB-KW"/>
</dbReference>
<feature type="binding site" evidence="19">
    <location>
        <position position="355"/>
    </location>
    <ligand>
        <name>GTP</name>
        <dbReference type="ChEBI" id="CHEBI:37565"/>
    </ligand>
</feature>
<dbReference type="NCBIfam" id="NF006803">
    <property type="entry name" value="PRK09311.1"/>
    <property type="match status" value="1"/>
</dbReference>
<comment type="pathway">
    <text evidence="5 19">Cofactor biosynthesis; riboflavin biosynthesis; 2-hydroxy-3-oxobutyl phosphate from D-ribulose 5-phosphate: step 1/1.</text>
</comment>
<feature type="binding site" evidence="19">
    <location>
        <position position="268"/>
    </location>
    <ligand>
        <name>Zn(2+)</name>
        <dbReference type="ChEBI" id="CHEBI:29105"/>
        <note>catalytic</note>
    </ligand>
</feature>
<feature type="binding site" evidence="19">
    <location>
        <position position="271"/>
    </location>
    <ligand>
        <name>GTP</name>
        <dbReference type="ChEBI" id="CHEBI:37565"/>
    </ligand>
</feature>
<feature type="binding site" evidence="19">
    <location>
        <begin position="250"/>
        <end position="254"/>
    </location>
    <ligand>
        <name>GTP</name>
        <dbReference type="ChEBI" id="CHEBI:37565"/>
    </ligand>
</feature>
<feature type="region of interest" description="DHBP synthase" evidence="19">
    <location>
        <begin position="1"/>
        <end position="199"/>
    </location>
</feature>
<evidence type="ECO:0000256" key="17">
    <source>
        <dbReference type="ARBA" id="ARBA00043932"/>
    </source>
</evidence>
<dbReference type="FunFam" id="3.90.870.10:FF:000001">
    <property type="entry name" value="Riboflavin biosynthesis protein RibBA"/>
    <property type="match status" value="1"/>
</dbReference>
<dbReference type="EC" id="3.5.4.25" evidence="19"/>
<dbReference type="NCBIfam" id="TIGR00505">
    <property type="entry name" value="ribA"/>
    <property type="match status" value="1"/>
</dbReference>
<evidence type="ECO:0000256" key="6">
    <source>
        <dbReference type="ARBA" id="ARBA00005520"/>
    </source>
</evidence>
<dbReference type="GO" id="GO:0008270">
    <property type="term" value="F:zinc ion binding"/>
    <property type="evidence" value="ECO:0007669"/>
    <property type="project" value="UniProtKB-UniRule"/>
</dbReference>
<dbReference type="Pfam" id="PF00926">
    <property type="entry name" value="DHBP_synthase"/>
    <property type="match status" value="1"/>
</dbReference>
<dbReference type="PIRSF" id="PIRSF001259">
    <property type="entry name" value="RibA"/>
    <property type="match status" value="1"/>
</dbReference>
<evidence type="ECO:0000256" key="3">
    <source>
        <dbReference type="ARBA" id="ARBA00002284"/>
    </source>
</evidence>
<keyword evidence="22" id="KW-1185">Reference proteome</keyword>
<accession>A0A7G6E8P0</accession>
<dbReference type="UniPathway" id="UPA00275">
    <property type="reaction ID" value="UER00399"/>
</dbReference>
<dbReference type="EC" id="4.1.99.12" evidence="19"/>
<keyword evidence="9 19" id="KW-0547">Nucleotide-binding</keyword>
<dbReference type="InterPro" id="IPR016299">
    <property type="entry name" value="Riboflavin_synth_RibBA"/>
</dbReference>
<evidence type="ECO:0000256" key="1">
    <source>
        <dbReference type="ARBA" id="ARBA00000141"/>
    </source>
</evidence>
<feature type="binding site" evidence="19">
    <location>
        <begin position="293"/>
        <end position="295"/>
    </location>
    <ligand>
        <name>GTP</name>
        <dbReference type="ChEBI" id="CHEBI:37565"/>
    </ligand>
</feature>
<evidence type="ECO:0000256" key="18">
    <source>
        <dbReference type="ARBA" id="ARBA00049295"/>
    </source>
</evidence>
<dbReference type="GO" id="GO:0008686">
    <property type="term" value="F:3,4-dihydroxy-2-butanone-4-phosphate synthase activity"/>
    <property type="evidence" value="ECO:0007669"/>
    <property type="project" value="UniProtKB-UniRule"/>
</dbReference>
<dbReference type="GO" id="GO:0030145">
    <property type="term" value="F:manganese ion binding"/>
    <property type="evidence" value="ECO:0007669"/>
    <property type="project" value="UniProtKB-UniRule"/>
</dbReference>
<dbReference type="NCBIfam" id="TIGR00506">
    <property type="entry name" value="ribB"/>
    <property type="match status" value="1"/>
</dbReference>
<dbReference type="InterPro" id="IPR000926">
    <property type="entry name" value="RibA"/>
</dbReference>
<reference evidence="21 22" key="1">
    <citation type="journal article" date="2019" name="Front. Microbiol.">
        <title>Thermoanaerosceptrum fracticalcis gen. nov. sp. nov., a Novel Fumarate-Fermenting Microorganism From a Deep Fractured Carbonate Aquifer of the US Great Basin.</title>
        <authorList>
            <person name="Hamilton-Brehm S.D."/>
            <person name="Stewart L.E."/>
            <person name="Zavarin M."/>
            <person name="Caldwell M."/>
            <person name="Lawson P.A."/>
            <person name="Onstott T.C."/>
            <person name="Grzymski J."/>
            <person name="Neveux I."/>
            <person name="Lollar B.S."/>
            <person name="Russell C.E."/>
            <person name="Moser D.P."/>
        </authorList>
    </citation>
    <scope>NUCLEOTIDE SEQUENCE [LARGE SCALE GENOMIC DNA]</scope>
    <source>
        <strain evidence="21 22">DRI-13</strain>
    </source>
</reference>
<evidence type="ECO:0000256" key="12">
    <source>
        <dbReference type="ARBA" id="ARBA00022842"/>
    </source>
</evidence>
<feature type="binding site" evidence="19">
    <location>
        <begin position="138"/>
        <end position="142"/>
    </location>
    <ligand>
        <name>D-ribulose 5-phosphate</name>
        <dbReference type="ChEBI" id="CHEBI:58121"/>
    </ligand>
</feature>
<dbReference type="FunFam" id="3.40.50.10990:FF:000001">
    <property type="entry name" value="Riboflavin biosynthesis protein RibBA"/>
    <property type="match status" value="1"/>
</dbReference>
<dbReference type="HAMAP" id="MF_01283">
    <property type="entry name" value="RibBA"/>
    <property type="match status" value="1"/>
</dbReference>
<keyword evidence="14 19" id="KW-0464">Manganese</keyword>
<dbReference type="EMBL" id="CP045798">
    <property type="protein sequence ID" value="QNB48444.1"/>
    <property type="molecule type" value="Genomic_DNA"/>
</dbReference>
<evidence type="ECO:0000256" key="16">
    <source>
        <dbReference type="ARBA" id="ARBA00023268"/>
    </source>
</evidence>
<dbReference type="HAMAP" id="MF_00180">
    <property type="entry name" value="RibB"/>
    <property type="match status" value="1"/>
</dbReference>
<evidence type="ECO:0000256" key="13">
    <source>
        <dbReference type="ARBA" id="ARBA00023134"/>
    </source>
</evidence>
<feature type="binding site" evidence="19">
    <location>
        <position position="27"/>
    </location>
    <ligand>
        <name>Mg(2+)</name>
        <dbReference type="ChEBI" id="CHEBI:18420"/>
        <label>1</label>
    </ligand>
</feature>
<dbReference type="AlphaFoldDB" id="A0A7G6E8P0"/>
<feature type="binding site" evidence="19">
    <location>
        <begin position="26"/>
        <end position="27"/>
    </location>
    <ligand>
        <name>D-ribulose 5-phosphate</name>
        <dbReference type="ChEBI" id="CHEBI:58121"/>
    </ligand>
</feature>
<comment type="cofactor">
    <cofactor evidence="19">
        <name>Zn(2+)</name>
        <dbReference type="ChEBI" id="CHEBI:29105"/>
    </cofactor>
    <text evidence="19">Binds 1 zinc ion per subunit.</text>
</comment>
<feature type="domain" description="GTP cyclohydrolase II" evidence="20">
    <location>
        <begin position="209"/>
        <end position="371"/>
    </location>
</feature>
<evidence type="ECO:0000313" key="22">
    <source>
        <dbReference type="Proteomes" id="UP000515847"/>
    </source>
</evidence>
<evidence type="ECO:0000256" key="14">
    <source>
        <dbReference type="ARBA" id="ARBA00023211"/>
    </source>
</evidence>
<keyword evidence="16 19" id="KW-0511">Multifunctional enzyme</keyword>
<evidence type="ECO:0000313" key="21">
    <source>
        <dbReference type="EMBL" id="QNB48444.1"/>
    </source>
</evidence>
<dbReference type="InterPro" id="IPR000422">
    <property type="entry name" value="DHBP_synthase_RibB"/>
</dbReference>
<feature type="site" description="Essential for DHBP synthase activity" evidence="19">
    <location>
        <position position="124"/>
    </location>
</feature>
<proteinExistence type="inferred from homology"/>
<evidence type="ECO:0000256" key="11">
    <source>
        <dbReference type="ARBA" id="ARBA00022833"/>
    </source>
</evidence>
<keyword evidence="12 19" id="KW-0460">Magnesium</keyword>
<feature type="binding site" evidence="19">
    <location>
        <position position="350"/>
    </location>
    <ligand>
        <name>GTP</name>
        <dbReference type="ChEBI" id="CHEBI:37565"/>
    </ligand>
</feature>
<evidence type="ECO:0000256" key="2">
    <source>
        <dbReference type="ARBA" id="ARBA00001936"/>
    </source>
</evidence>
<evidence type="ECO:0000256" key="19">
    <source>
        <dbReference type="HAMAP-Rule" id="MF_01283"/>
    </source>
</evidence>
<comment type="function">
    <text evidence="3 19">Catalyzes the conversion of D-ribulose 5-phosphate to formate and 3,4-dihydroxy-2-butanone 4-phosphate.</text>
</comment>
<keyword evidence="8 19" id="KW-0479">Metal-binding</keyword>
<evidence type="ECO:0000256" key="5">
    <source>
        <dbReference type="ARBA" id="ARBA00004904"/>
    </source>
</evidence>
<dbReference type="KEGG" id="tfr:BR63_14220"/>
<dbReference type="PANTHER" id="PTHR21327">
    <property type="entry name" value="GTP CYCLOHYDROLASE II-RELATED"/>
    <property type="match status" value="1"/>
</dbReference>
<comment type="similarity">
    <text evidence="19">In the C-terminal section; belongs to the GTP cyclohydrolase II family.</text>
</comment>
<gene>
    <name evidence="19" type="primary">ribBA</name>
    <name evidence="21" type="ORF">BR63_14220</name>
</gene>
<feature type="binding site" evidence="19">
    <location>
        <position position="266"/>
    </location>
    <ligand>
        <name>Zn(2+)</name>
        <dbReference type="ChEBI" id="CHEBI:29105"/>
        <note>catalytic</note>
    </ligand>
</feature>
<comment type="catalytic activity">
    <reaction evidence="1 19">
        <text>D-ribulose 5-phosphate = (2S)-2-hydroxy-3-oxobutyl phosphate + formate + H(+)</text>
        <dbReference type="Rhea" id="RHEA:18457"/>
        <dbReference type="ChEBI" id="CHEBI:15378"/>
        <dbReference type="ChEBI" id="CHEBI:15740"/>
        <dbReference type="ChEBI" id="CHEBI:58121"/>
        <dbReference type="ChEBI" id="CHEBI:58830"/>
        <dbReference type="EC" id="4.1.99.12"/>
    </reaction>
</comment>
<feature type="binding site" evidence="19">
    <location>
        <position position="255"/>
    </location>
    <ligand>
        <name>Zn(2+)</name>
        <dbReference type="ChEBI" id="CHEBI:29105"/>
        <note>catalytic</note>
    </ligand>
</feature>
<dbReference type="InterPro" id="IPR017945">
    <property type="entry name" value="DHBP_synth_RibB-like_a/b_dom"/>
</dbReference>
<dbReference type="SUPFAM" id="SSF55821">
    <property type="entry name" value="YrdC/RibB"/>
    <property type="match status" value="1"/>
</dbReference>
<dbReference type="HAMAP" id="MF_00179">
    <property type="entry name" value="RibA"/>
    <property type="match status" value="1"/>
</dbReference>
<sequence length="398" mass="43707">MFNTIEEALLDIKAGKMIIVVDDEDRENEGDLVMAAQWATPEAVNFMATYGRGLICLPIIGERLDELEITPMVRNNSDNLGTAFTVSIDAIDTTTGISAFERAHTIKKVLDPSCKPQDLRRPGHIFPLRYKEGGVLKRAGHTEASVDLAKLAGLYPAGVICEIMNEDGTMARVPQLMSFARTHNLKVITIADLIQYRRRKEKLIEKITVVNMPTKYGQFKAHAYISTLDGEAHLALVKGEVAGEEPVLVRVHSECLTGDALGSLRCDCGDQLGAALSAIEKAGQGVLLYMRQEGRGIGLINKLRAYQLQDEGMDTVQANEVLGFPADLRDYGTGAQILADLGIKNIRLLTNNPRKIAGLEGYGLKVVERVPLEITPGACNKRYLITKKERLGHMLNLK</sequence>
<keyword evidence="13 19" id="KW-0342">GTP-binding</keyword>